<dbReference type="SUPFAM" id="SSF53756">
    <property type="entry name" value="UDP-Glycosyltransferase/glycogen phosphorylase"/>
    <property type="match status" value="1"/>
</dbReference>
<gene>
    <name evidence="3" type="ORF">LY89DRAFT_697142</name>
</gene>
<dbReference type="Proteomes" id="UP000070700">
    <property type="component" value="Unassembled WGS sequence"/>
</dbReference>
<sequence length="447" mass="49043">MDPTKPLVIIGCTPVYGHLMPIRAMAKLLVQRGYEVTFVSCSHYQKLVEEVGCHYVAIEGYGDWYEAELNTRFAERNTLPPGPVQLSYDIEHCFVRPIPTQHEAMQKAIKMNMERHPGRPIVQLSESVFQGSLPVNLGAGIKPTATMGIGVIPMSLSSCDTAPFGPGLPPDSSLEGRAKYAAMSKQIAELFFGKPERVWKEMFVEVGATIPELPMFDAPFYLQDRFLQMCTPSAEYPRSDAPDTIRFTGGLPKGSRDPMTEFPSFWKEITAGDKDIVFICQGTIALNYSDLIIPAMAALKDRPNTIVVVALGIKGEKFPEGTFVPENARVADYIPFDELLPRCSVFLTNGGYGAFQHAIANGVPIICGGAGEDKPEVCARVEWSGMGINLKTGQPTQEQISEAVDQIIKNPKYRKRAKEMEAEMASFDPISVVAANIDELAALKAGK</sequence>
<organism evidence="3 4">
    <name type="scientific">Mollisia scopiformis</name>
    <name type="common">Conifer needle endophyte fungus</name>
    <name type="synonym">Phialocephala scopiformis</name>
    <dbReference type="NCBI Taxonomy" id="149040"/>
    <lineage>
        <taxon>Eukaryota</taxon>
        <taxon>Fungi</taxon>
        <taxon>Dikarya</taxon>
        <taxon>Ascomycota</taxon>
        <taxon>Pezizomycotina</taxon>
        <taxon>Leotiomycetes</taxon>
        <taxon>Helotiales</taxon>
        <taxon>Mollisiaceae</taxon>
        <taxon>Mollisia</taxon>
    </lineage>
</organism>
<dbReference type="InterPro" id="IPR050426">
    <property type="entry name" value="Glycosyltransferase_28"/>
</dbReference>
<keyword evidence="4" id="KW-1185">Reference proteome</keyword>
<dbReference type="PANTHER" id="PTHR48050">
    <property type="entry name" value="STEROL 3-BETA-GLUCOSYLTRANSFERASE"/>
    <property type="match status" value="1"/>
</dbReference>
<evidence type="ECO:0000256" key="1">
    <source>
        <dbReference type="ARBA" id="ARBA00022679"/>
    </source>
</evidence>
<accession>A0A194X9J1</accession>
<reference evidence="3 4" key="1">
    <citation type="submission" date="2015-10" db="EMBL/GenBank/DDBJ databases">
        <title>Full genome of DAOMC 229536 Phialocephala scopiformis, a fungal endophyte of spruce producing the potent anti-insectan compound rugulosin.</title>
        <authorList>
            <consortium name="DOE Joint Genome Institute"/>
            <person name="Walker A.K."/>
            <person name="Frasz S.L."/>
            <person name="Seifert K.A."/>
            <person name="Miller J.D."/>
            <person name="Mondo S.J."/>
            <person name="Labutti K."/>
            <person name="Lipzen A."/>
            <person name="Dockter R."/>
            <person name="Kennedy M."/>
            <person name="Grigoriev I.V."/>
            <person name="Spatafora J.W."/>
        </authorList>
    </citation>
    <scope>NUCLEOTIDE SEQUENCE [LARGE SCALE GENOMIC DNA]</scope>
    <source>
        <strain evidence="3 4">CBS 120377</strain>
    </source>
</reference>
<keyword evidence="1 3" id="KW-0808">Transferase</keyword>
<proteinExistence type="predicted"/>
<dbReference type="CDD" id="cd03784">
    <property type="entry name" value="GT1_Gtf-like"/>
    <property type="match status" value="1"/>
</dbReference>
<protein>
    <submittedName>
        <fullName evidence="3">Putative UDP-glucuronosyltransferase 2A3</fullName>
    </submittedName>
</protein>
<dbReference type="KEGG" id="psco:LY89DRAFT_697142"/>
<evidence type="ECO:0000313" key="4">
    <source>
        <dbReference type="Proteomes" id="UP000070700"/>
    </source>
</evidence>
<dbReference type="PANTHER" id="PTHR48050:SF13">
    <property type="entry name" value="STEROL 3-BETA-GLUCOSYLTRANSFERASE UGT80A2"/>
    <property type="match status" value="1"/>
</dbReference>
<dbReference type="EMBL" id="KQ947415">
    <property type="protein sequence ID" value="KUJ16794.1"/>
    <property type="molecule type" value="Genomic_DNA"/>
</dbReference>
<dbReference type="Pfam" id="PF06722">
    <property type="entry name" value="EryCIII-like_C"/>
    <property type="match status" value="1"/>
</dbReference>
<name>A0A194X9J1_MOLSC</name>
<evidence type="ECO:0000313" key="3">
    <source>
        <dbReference type="EMBL" id="KUJ16794.1"/>
    </source>
</evidence>
<dbReference type="AlphaFoldDB" id="A0A194X9J1"/>
<dbReference type="GeneID" id="28826604"/>
<dbReference type="Gene3D" id="3.40.50.2000">
    <property type="entry name" value="Glycogen Phosphorylase B"/>
    <property type="match status" value="2"/>
</dbReference>
<dbReference type="InterPro" id="IPR002213">
    <property type="entry name" value="UDP_glucos_trans"/>
</dbReference>
<dbReference type="OrthoDB" id="5835829at2759"/>
<evidence type="ECO:0000259" key="2">
    <source>
        <dbReference type="Pfam" id="PF06722"/>
    </source>
</evidence>
<dbReference type="InParanoid" id="A0A194X9J1"/>
<dbReference type="GO" id="GO:0008194">
    <property type="term" value="F:UDP-glycosyltransferase activity"/>
    <property type="evidence" value="ECO:0007669"/>
    <property type="project" value="InterPro"/>
</dbReference>
<dbReference type="InterPro" id="IPR010610">
    <property type="entry name" value="EryCIII-like_C"/>
</dbReference>
<feature type="domain" description="Erythromycin biosynthesis protein CIII-like C-terminal" evidence="2">
    <location>
        <begin position="313"/>
        <end position="428"/>
    </location>
</feature>
<dbReference type="GO" id="GO:0016758">
    <property type="term" value="F:hexosyltransferase activity"/>
    <property type="evidence" value="ECO:0007669"/>
    <property type="project" value="UniProtKB-ARBA"/>
</dbReference>
<dbReference type="RefSeq" id="XP_018071149.1">
    <property type="nucleotide sequence ID" value="XM_018216878.1"/>
</dbReference>
<dbReference type="FunFam" id="3.40.50.2000:FF:000072">
    <property type="entry name" value="Glycosyl transferase"/>
    <property type="match status" value="1"/>
</dbReference>